<sequence>MFMDSCLPWFPLLSKLDPAVYGPPESAITKDLIEQELLQHGMGVDEFLSLVISDCFWKLLTRAIEKKRFFLLDYYDMLLPLIEKMNSMPKIKAYASRTIFFYTRTGFVRTVAIELSIPPTSSSPGNKRVHGHDNTTHWIWKLAKAHVCSNDAGVHQLVNHWLRTHACIESYIIATHRQLSSMHPIYKLLYPHMRGMAVEDPSMPCGIKLVIEETLTQQMVFSYGRL</sequence>
<evidence type="ECO:0000313" key="1">
    <source>
        <dbReference type="EMBL" id="KAI8528013.1"/>
    </source>
</evidence>
<name>A0ACC0LIM5_RHOML</name>
<gene>
    <name evidence="1" type="ORF">RHMOL_Rhmol12G0118600</name>
</gene>
<comment type="caution">
    <text evidence="1">The sequence shown here is derived from an EMBL/GenBank/DDBJ whole genome shotgun (WGS) entry which is preliminary data.</text>
</comment>
<reference evidence="1" key="1">
    <citation type="submission" date="2022-02" db="EMBL/GenBank/DDBJ databases">
        <title>Plant Genome Project.</title>
        <authorList>
            <person name="Zhang R.-G."/>
        </authorList>
    </citation>
    <scope>NUCLEOTIDE SEQUENCE</scope>
    <source>
        <strain evidence="1">AT1</strain>
    </source>
</reference>
<keyword evidence="2" id="KW-1185">Reference proteome</keyword>
<accession>A0ACC0LIM5</accession>
<protein>
    <submittedName>
        <fullName evidence="1">Uncharacterized protein</fullName>
    </submittedName>
</protein>
<dbReference type="EMBL" id="CM046399">
    <property type="protein sequence ID" value="KAI8528013.1"/>
    <property type="molecule type" value="Genomic_DNA"/>
</dbReference>
<dbReference type="Proteomes" id="UP001062846">
    <property type="component" value="Chromosome 12"/>
</dbReference>
<evidence type="ECO:0000313" key="2">
    <source>
        <dbReference type="Proteomes" id="UP001062846"/>
    </source>
</evidence>
<proteinExistence type="predicted"/>
<organism evidence="1 2">
    <name type="scientific">Rhododendron molle</name>
    <name type="common">Chinese azalea</name>
    <name type="synonym">Azalea mollis</name>
    <dbReference type="NCBI Taxonomy" id="49168"/>
    <lineage>
        <taxon>Eukaryota</taxon>
        <taxon>Viridiplantae</taxon>
        <taxon>Streptophyta</taxon>
        <taxon>Embryophyta</taxon>
        <taxon>Tracheophyta</taxon>
        <taxon>Spermatophyta</taxon>
        <taxon>Magnoliopsida</taxon>
        <taxon>eudicotyledons</taxon>
        <taxon>Gunneridae</taxon>
        <taxon>Pentapetalae</taxon>
        <taxon>asterids</taxon>
        <taxon>Ericales</taxon>
        <taxon>Ericaceae</taxon>
        <taxon>Ericoideae</taxon>
        <taxon>Rhodoreae</taxon>
        <taxon>Rhododendron</taxon>
    </lineage>
</organism>